<dbReference type="RefSeq" id="WP_135066968.1">
    <property type="nucleotide sequence ID" value="NZ_CP038266.1"/>
</dbReference>
<protein>
    <submittedName>
        <fullName evidence="1">Methyltransferase</fullName>
    </submittedName>
</protein>
<organism evidence="1 2">
    <name type="scientific">Microbacterium wangchenii</name>
    <dbReference type="NCBI Taxonomy" id="2541726"/>
    <lineage>
        <taxon>Bacteria</taxon>
        <taxon>Bacillati</taxon>
        <taxon>Actinomycetota</taxon>
        <taxon>Actinomycetes</taxon>
        <taxon>Micrococcales</taxon>
        <taxon>Microbacteriaceae</taxon>
        <taxon>Microbacterium</taxon>
    </lineage>
</organism>
<gene>
    <name evidence="1" type="ORF">E4K62_10005</name>
</gene>
<name>A0ABX5SS73_9MICO</name>
<sequence>MTETSTRRLWVAYGPAGVVGTIQKDGEGYTVHMAGADAALGTYPSMDIAKRALQSHLKPGAEPAQYREH</sequence>
<dbReference type="GO" id="GO:0032259">
    <property type="term" value="P:methylation"/>
    <property type="evidence" value="ECO:0007669"/>
    <property type="project" value="UniProtKB-KW"/>
</dbReference>
<keyword evidence="1" id="KW-0489">Methyltransferase</keyword>
<keyword evidence="2" id="KW-1185">Reference proteome</keyword>
<proteinExistence type="predicted"/>
<evidence type="ECO:0000313" key="1">
    <source>
        <dbReference type="EMBL" id="QBR88991.1"/>
    </source>
</evidence>
<dbReference type="Proteomes" id="UP000295748">
    <property type="component" value="Chromosome"/>
</dbReference>
<dbReference type="GO" id="GO:0008168">
    <property type="term" value="F:methyltransferase activity"/>
    <property type="evidence" value="ECO:0007669"/>
    <property type="project" value="UniProtKB-KW"/>
</dbReference>
<reference evidence="1 2" key="1">
    <citation type="submission" date="2019-03" db="EMBL/GenBank/DDBJ databases">
        <authorList>
            <person name="Dong K."/>
        </authorList>
    </citation>
    <scope>NUCLEOTIDE SEQUENCE [LARGE SCALE GENOMIC DNA]</scope>
    <source>
        <strain evidence="2">dk512</strain>
    </source>
</reference>
<keyword evidence="1" id="KW-0808">Transferase</keyword>
<dbReference type="EMBL" id="CP038266">
    <property type="protein sequence ID" value="QBR88991.1"/>
    <property type="molecule type" value="Genomic_DNA"/>
</dbReference>
<accession>A0ABX5SS73</accession>
<evidence type="ECO:0000313" key="2">
    <source>
        <dbReference type="Proteomes" id="UP000295748"/>
    </source>
</evidence>